<dbReference type="AlphaFoldDB" id="A0A5N6LMD8"/>
<sequence length="252" mass="29019">MGHHKLAIFDNLRGKVSHKALDLLVEEKDKIRVMRDSTMTCGHQLWTSCGLLCACNISKYLNTDKKIPLSDIDIFWRKLKTTNPTLLEEEIDVIGQMSLVTEEINSKTPEIKESNKEGLDAAVTEKSRKPVFRRSRSTSVSKAMQPSDSLSQNEFRFPRNMKPEGLNNVYRFGRHILPLLQPYVINIQDVDPNGNCGFRSVAVGLGFDENHWVFIRQQLLHELDFIADLYRFVFNSYNPGSYDVLRNTINWQ</sequence>
<proteinExistence type="predicted"/>
<dbReference type="EMBL" id="SZYD01000019">
    <property type="protein sequence ID" value="KAD2393349.1"/>
    <property type="molecule type" value="Genomic_DNA"/>
</dbReference>
<evidence type="ECO:0008006" key="3">
    <source>
        <dbReference type="Google" id="ProtNLM"/>
    </source>
</evidence>
<dbReference type="CDD" id="cd22744">
    <property type="entry name" value="OTU"/>
    <property type="match status" value="1"/>
</dbReference>
<comment type="caution">
    <text evidence="1">The sequence shown here is derived from an EMBL/GenBank/DDBJ whole genome shotgun (WGS) entry which is preliminary data.</text>
</comment>
<dbReference type="OrthoDB" id="1694816at2759"/>
<accession>A0A5N6LMD8</accession>
<protein>
    <recommendedName>
        <fullName evidence="3">OTU domain-containing protein</fullName>
    </recommendedName>
</protein>
<evidence type="ECO:0000313" key="1">
    <source>
        <dbReference type="EMBL" id="KAD2393349.1"/>
    </source>
</evidence>
<name>A0A5N6LMD8_9ASTR</name>
<gene>
    <name evidence="1" type="ORF">E3N88_40326</name>
</gene>
<reference evidence="1 2" key="1">
    <citation type="submission" date="2019-05" db="EMBL/GenBank/DDBJ databases">
        <title>Mikania micrantha, genome provides insights into the molecular mechanism of rapid growth.</title>
        <authorList>
            <person name="Liu B."/>
        </authorList>
    </citation>
    <scope>NUCLEOTIDE SEQUENCE [LARGE SCALE GENOMIC DNA]</scope>
    <source>
        <strain evidence="1">NLD-2019</strain>
        <tissue evidence="1">Leaf</tissue>
    </source>
</reference>
<keyword evidence="2" id="KW-1185">Reference proteome</keyword>
<organism evidence="1 2">
    <name type="scientific">Mikania micrantha</name>
    <name type="common">bitter vine</name>
    <dbReference type="NCBI Taxonomy" id="192012"/>
    <lineage>
        <taxon>Eukaryota</taxon>
        <taxon>Viridiplantae</taxon>
        <taxon>Streptophyta</taxon>
        <taxon>Embryophyta</taxon>
        <taxon>Tracheophyta</taxon>
        <taxon>Spermatophyta</taxon>
        <taxon>Magnoliopsida</taxon>
        <taxon>eudicotyledons</taxon>
        <taxon>Gunneridae</taxon>
        <taxon>Pentapetalae</taxon>
        <taxon>asterids</taxon>
        <taxon>campanulids</taxon>
        <taxon>Asterales</taxon>
        <taxon>Asteraceae</taxon>
        <taxon>Asteroideae</taxon>
        <taxon>Heliantheae alliance</taxon>
        <taxon>Eupatorieae</taxon>
        <taxon>Mikania</taxon>
    </lineage>
</organism>
<evidence type="ECO:0000313" key="2">
    <source>
        <dbReference type="Proteomes" id="UP000326396"/>
    </source>
</evidence>
<dbReference type="Proteomes" id="UP000326396">
    <property type="component" value="Linkage Group LG9"/>
</dbReference>